<dbReference type="RefSeq" id="WP_220337060.1">
    <property type="nucleotide sequence ID" value="NZ_JAEUAK010000012.1"/>
</dbReference>
<accession>A0ABS7H0D5</accession>
<dbReference type="PANTHER" id="PTHR47623:SF1">
    <property type="entry name" value="OS09G0287300 PROTEIN"/>
    <property type="match status" value="1"/>
</dbReference>
<dbReference type="EMBL" id="JAEUAK010000012">
    <property type="protein sequence ID" value="MBW9055700.1"/>
    <property type="molecule type" value="Genomic_DNA"/>
</dbReference>
<name>A0ABS7H0D5_9HYPH</name>
<dbReference type="Gene3D" id="3.40.50.1240">
    <property type="entry name" value="Phosphoglycerate mutase-like"/>
    <property type="match status" value="1"/>
</dbReference>
<dbReference type="PANTHER" id="PTHR47623">
    <property type="entry name" value="OS09G0287300 PROTEIN"/>
    <property type="match status" value="1"/>
</dbReference>
<gene>
    <name evidence="1" type="ORF">JNB85_25145</name>
</gene>
<dbReference type="Pfam" id="PF00300">
    <property type="entry name" value="His_Phos_1"/>
    <property type="match status" value="1"/>
</dbReference>
<dbReference type="Proteomes" id="UP000717752">
    <property type="component" value="Unassembled WGS sequence"/>
</dbReference>
<evidence type="ECO:0000313" key="1">
    <source>
        <dbReference type="EMBL" id="MBW9055700.1"/>
    </source>
</evidence>
<reference evidence="1 2" key="1">
    <citation type="journal article" date="2021" name="MBio">
        <title>Poor Competitiveness of Bradyrhizobium in Pigeon Pea Root Colonization in Indian Soils.</title>
        <authorList>
            <person name="Chalasani D."/>
            <person name="Basu A."/>
            <person name="Pullabhotla S.V.S.R.N."/>
            <person name="Jorrin B."/>
            <person name="Neal A.L."/>
            <person name="Poole P.S."/>
            <person name="Podile A.R."/>
            <person name="Tkacz A."/>
        </authorList>
    </citation>
    <scope>NUCLEOTIDE SEQUENCE [LARGE SCALE GENOMIC DNA]</scope>
    <source>
        <strain evidence="1 2">HU56</strain>
    </source>
</reference>
<sequence length="164" mass="18027">MAALLPPPHRIYLLRHAEAAWAEPGQRDFDRPLNQKGYGDAEIVADRAADKGYRPDILISSTALRCRDTAEAVHRAMDETLDMRFVDTLYNASVDTYLEIIDAQDVGAVMLVGHNPTMEQALQALIGHEAMASSLPSGFPTSGLAVIDYDASALTWRLIDFVID</sequence>
<evidence type="ECO:0000313" key="2">
    <source>
        <dbReference type="Proteomes" id="UP000717752"/>
    </source>
</evidence>
<protein>
    <submittedName>
        <fullName evidence="1">Histidine phosphatase family protein</fullName>
    </submittedName>
</protein>
<dbReference type="CDD" id="cd07067">
    <property type="entry name" value="HP_PGM_like"/>
    <property type="match status" value="1"/>
</dbReference>
<comment type="caution">
    <text evidence="1">The sequence shown here is derived from an EMBL/GenBank/DDBJ whole genome shotgun (WGS) entry which is preliminary data.</text>
</comment>
<dbReference type="InterPro" id="IPR013078">
    <property type="entry name" value="His_Pase_superF_clade-1"/>
</dbReference>
<dbReference type="SUPFAM" id="SSF53254">
    <property type="entry name" value="Phosphoglycerate mutase-like"/>
    <property type="match status" value="1"/>
</dbReference>
<keyword evidence="2" id="KW-1185">Reference proteome</keyword>
<organism evidence="1 2">
    <name type="scientific">Rhizobium mesosinicum</name>
    <dbReference type="NCBI Taxonomy" id="335017"/>
    <lineage>
        <taxon>Bacteria</taxon>
        <taxon>Pseudomonadati</taxon>
        <taxon>Pseudomonadota</taxon>
        <taxon>Alphaproteobacteria</taxon>
        <taxon>Hyphomicrobiales</taxon>
        <taxon>Rhizobiaceae</taxon>
        <taxon>Rhizobium/Agrobacterium group</taxon>
        <taxon>Rhizobium</taxon>
    </lineage>
</organism>
<dbReference type="InterPro" id="IPR029033">
    <property type="entry name" value="His_PPase_superfam"/>
</dbReference>
<proteinExistence type="predicted"/>
<dbReference type="SMART" id="SM00855">
    <property type="entry name" value="PGAM"/>
    <property type="match status" value="1"/>
</dbReference>